<comment type="caution">
    <text evidence="1">The sequence shown here is derived from an EMBL/GenBank/DDBJ whole genome shotgun (WGS) entry which is preliminary data.</text>
</comment>
<accession>A0A699TF25</accession>
<gene>
    <name evidence="1" type="ORF">Tci_879830</name>
</gene>
<evidence type="ECO:0000313" key="1">
    <source>
        <dbReference type="EMBL" id="GFD07861.1"/>
    </source>
</evidence>
<reference evidence="1" key="1">
    <citation type="journal article" date="2019" name="Sci. Rep.">
        <title>Draft genome of Tanacetum cinerariifolium, the natural source of mosquito coil.</title>
        <authorList>
            <person name="Yamashiro T."/>
            <person name="Shiraishi A."/>
            <person name="Satake H."/>
            <person name="Nakayama K."/>
        </authorList>
    </citation>
    <scope>NUCLEOTIDE SEQUENCE</scope>
</reference>
<dbReference type="AlphaFoldDB" id="A0A699TF25"/>
<proteinExistence type="predicted"/>
<feature type="non-terminal residue" evidence="1">
    <location>
        <position position="1"/>
    </location>
</feature>
<protein>
    <submittedName>
        <fullName evidence="1">Uncharacterized protein</fullName>
    </submittedName>
</protein>
<sequence>SRTHKLKRLYKVGLTARVKSSGDEESLGEDASKQERIEAIDADEDITLVNVQDDAEMFDVNVLDGEEVFVTRKNENVVEEVVDAT</sequence>
<organism evidence="1">
    <name type="scientific">Tanacetum cinerariifolium</name>
    <name type="common">Dalmatian daisy</name>
    <name type="synonym">Chrysanthemum cinerariifolium</name>
    <dbReference type="NCBI Taxonomy" id="118510"/>
    <lineage>
        <taxon>Eukaryota</taxon>
        <taxon>Viridiplantae</taxon>
        <taxon>Streptophyta</taxon>
        <taxon>Embryophyta</taxon>
        <taxon>Tracheophyta</taxon>
        <taxon>Spermatophyta</taxon>
        <taxon>Magnoliopsida</taxon>
        <taxon>eudicotyledons</taxon>
        <taxon>Gunneridae</taxon>
        <taxon>Pentapetalae</taxon>
        <taxon>asterids</taxon>
        <taxon>campanulids</taxon>
        <taxon>Asterales</taxon>
        <taxon>Asteraceae</taxon>
        <taxon>Asteroideae</taxon>
        <taxon>Anthemideae</taxon>
        <taxon>Anthemidinae</taxon>
        <taxon>Tanacetum</taxon>
    </lineage>
</organism>
<dbReference type="EMBL" id="BKCJ011234295">
    <property type="protein sequence ID" value="GFD07861.1"/>
    <property type="molecule type" value="Genomic_DNA"/>
</dbReference>
<name>A0A699TF25_TANCI</name>